<accession>A0AAV4NPE3</accession>
<evidence type="ECO:0008006" key="5">
    <source>
        <dbReference type="Google" id="ProtNLM"/>
    </source>
</evidence>
<dbReference type="Proteomes" id="UP001054837">
    <property type="component" value="Unassembled WGS sequence"/>
</dbReference>
<gene>
    <name evidence="3" type="primary">AVEN_163071_1</name>
    <name evidence="3" type="ORF">CDAR_15901</name>
</gene>
<feature type="transmembrane region" description="Helical" evidence="2">
    <location>
        <begin position="313"/>
        <end position="333"/>
    </location>
</feature>
<keyword evidence="2" id="KW-0472">Membrane</keyword>
<comment type="caution">
    <text evidence="3">The sequence shown here is derived from an EMBL/GenBank/DDBJ whole genome shotgun (WGS) entry which is preliminary data.</text>
</comment>
<evidence type="ECO:0000256" key="2">
    <source>
        <dbReference type="SAM" id="Phobius"/>
    </source>
</evidence>
<organism evidence="3 4">
    <name type="scientific">Caerostris darwini</name>
    <dbReference type="NCBI Taxonomy" id="1538125"/>
    <lineage>
        <taxon>Eukaryota</taxon>
        <taxon>Metazoa</taxon>
        <taxon>Ecdysozoa</taxon>
        <taxon>Arthropoda</taxon>
        <taxon>Chelicerata</taxon>
        <taxon>Arachnida</taxon>
        <taxon>Araneae</taxon>
        <taxon>Araneomorphae</taxon>
        <taxon>Entelegynae</taxon>
        <taxon>Araneoidea</taxon>
        <taxon>Araneidae</taxon>
        <taxon>Caerostris</taxon>
    </lineage>
</organism>
<feature type="coiled-coil region" evidence="1">
    <location>
        <begin position="66"/>
        <end position="93"/>
    </location>
</feature>
<dbReference type="EMBL" id="BPLQ01001873">
    <property type="protein sequence ID" value="GIX86269.1"/>
    <property type="molecule type" value="Genomic_DNA"/>
</dbReference>
<keyword evidence="2" id="KW-0812">Transmembrane</keyword>
<sequence length="337" mass="39304">MILFLLSCLEPIYSNKKRSRILLIIFHAIFLELFAVRMYCLISEFIVGRLLSLIEKIISLVMWWFVRMKMEKITDLVEQLENLKKRVAFLESQRIMKISKISVAVVIMVMCLVPAIRTLYYTLSSNDRYSCISKMMYNLKTVGLISSFIYELTNTYVYTVPSYAVCVFYTIYCKTFSVLLQCNQLTTSQAVQVKTKCVEIFKNFENTFSFLILVVFTFLLCSFFKIIFLFAYGIKIASYPLNYLYLIDFTSHSVLVIAMVLSADNIQERVNHINLMFEPNSAMDFSKQYLDILKNRASLSLTGWGMFTVRKPLLLSLLAWLFTYAVIILQFFYTPSN</sequence>
<protein>
    <recommendedName>
        <fullName evidence="5">Gustatory receptor</fullName>
    </recommendedName>
</protein>
<evidence type="ECO:0000256" key="1">
    <source>
        <dbReference type="SAM" id="Coils"/>
    </source>
</evidence>
<feature type="transmembrane region" description="Helical" evidence="2">
    <location>
        <begin position="208"/>
        <end position="231"/>
    </location>
</feature>
<name>A0AAV4NPE3_9ARAC</name>
<feature type="transmembrane region" description="Helical" evidence="2">
    <location>
        <begin position="101"/>
        <end position="120"/>
    </location>
</feature>
<feature type="transmembrane region" description="Helical" evidence="2">
    <location>
        <begin position="243"/>
        <end position="263"/>
    </location>
</feature>
<keyword evidence="4" id="KW-1185">Reference proteome</keyword>
<evidence type="ECO:0000313" key="4">
    <source>
        <dbReference type="Proteomes" id="UP001054837"/>
    </source>
</evidence>
<keyword evidence="2" id="KW-1133">Transmembrane helix</keyword>
<feature type="transmembrane region" description="Helical" evidence="2">
    <location>
        <begin position="45"/>
        <end position="66"/>
    </location>
</feature>
<reference evidence="3 4" key="1">
    <citation type="submission" date="2021-06" db="EMBL/GenBank/DDBJ databases">
        <title>Caerostris darwini draft genome.</title>
        <authorList>
            <person name="Kono N."/>
            <person name="Arakawa K."/>
        </authorList>
    </citation>
    <scope>NUCLEOTIDE SEQUENCE [LARGE SCALE GENOMIC DNA]</scope>
</reference>
<evidence type="ECO:0000313" key="3">
    <source>
        <dbReference type="EMBL" id="GIX86269.1"/>
    </source>
</evidence>
<dbReference type="AlphaFoldDB" id="A0AAV4NPE3"/>
<proteinExistence type="predicted"/>
<keyword evidence="1" id="KW-0175">Coiled coil</keyword>
<feature type="transmembrane region" description="Helical" evidence="2">
    <location>
        <begin position="21"/>
        <end position="39"/>
    </location>
</feature>